<evidence type="ECO:0000313" key="2">
    <source>
        <dbReference type="EMBL" id="EAY08505.1"/>
    </source>
</evidence>
<dbReference type="VEuPathDB" id="TrichDB:TVAG_145850"/>
<dbReference type="Gene3D" id="2.30.30.40">
    <property type="entry name" value="SH3 Domains"/>
    <property type="match status" value="2"/>
</dbReference>
<dbReference type="AlphaFoldDB" id="A2EFV4"/>
<dbReference type="PANTHER" id="PTHR34408:SF1">
    <property type="entry name" value="GLYCOSYL HYDROLASE FAMILY 19 DOMAIN-CONTAINING PROTEIN HI_1415"/>
    <property type="match status" value="1"/>
</dbReference>
<name>A2EFV4_TRIV3</name>
<dbReference type="SMART" id="SM00287">
    <property type="entry name" value="SH3b"/>
    <property type="match status" value="2"/>
</dbReference>
<accession>A2EFV4</accession>
<protein>
    <recommendedName>
        <fullName evidence="1">SH3b domain-containing protein</fullName>
    </recommendedName>
</protein>
<gene>
    <name evidence="2" type="ORF">TVAG_145850</name>
</gene>
<reference evidence="2" key="1">
    <citation type="submission" date="2006-10" db="EMBL/GenBank/DDBJ databases">
        <authorList>
            <person name="Amadeo P."/>
            <person name="Zhao Q."/>
            <person name="Wortman J."/>
            <person name="Fraser-Liggett C."/>
            <person name="Carlton J."/>
        </authorList>
    </citation>
    <scope>NUCLEOTIDE SEQUENCE</scope>
    <source>
        <strain evidence="2">G3</strain>
    </source>
</reference>
<dbReference type="Pfam" id="PF03196">
    <property type="entry name" value="DUF261"/>
    <property type="match status" value="1"/>
</dbReference>
<evidence type="ECO:0000313" key="3">
    <source>
        <dbReference type="Proteomes" id="UP000001542"/>
    </source>
</evidence>
<feature type="domain" description="SH3b" evidence="1">
    <location>
        <begin position="28"/>
        <end position="92"/>
    </location>
</feature>
<reference evidence="2" key="2">
    <citation type="journal article" date="2007" name="Science">
        <title>Draft genome sequence of the sexually transmitted pathogen Trichomonas vaginalis.</title>
        <authorList>
            <person name="Carlton J.M."/>
            <person name="Hirt R.P."/>
            <person name="Silva J.C."/>
            <person name="Delcher A.L."/>
            <person name="Schatz M."/>
            <person name="Zhao Q."/>
            <person name="Wortman J.R."/>
            <person name="Bidwell S.L."/>
            <person name="Alsmark U.C.M."/>
            <person name="Besteiro S."/>
            <person name="Sicheritz-Ponten T."/>
            <person name="Noel C.J."/>
            <person name="Dacks J.B."/>
            <person name="Foster P.G."/>
            <person name="Simillion C."/>
            <person name="Van de Peer Y."/>
            <person name="Miranda-Saavedra D."/>
            <person name="Barton G.J."/>
            <person name="Westrop G.D."/>
            <person name="Mueller S."/>
            <person name="Dessi D."/>
            <person name="Fiori P.L."/>
            <person name="Ren Q."/>
            <person name="Paulsen I."/>
            <person name="Zhang H."/>
            <person name="Bastida-Corcuera F.D."/>
            <person name="Simoes-Barbosa A."/>
            <person name="Brown M.T."/>
            <person name="Hayes R.D."/>
            <person name="Mukherjee M."/>
            <person name="Okumura C.Y."/>
            <person name="Schneider R."/>
            <person name="Smith A.J."/>
            <person name="Vanacova S."/>
            <person name="Villalvazo M."/>
            <person name="Haas B.J."/>
            <person name="Pertea M."/>
            <person name="Feldblyum T.V."/>
            <person name="Utterback T.R."/>
            <person name="Shu C.L."/>
            <person name="Osoegawa K."/>
            <person name="de Jong P.J."/>
            <person name="Hrdy I."/>
            <person name="Horvathova L."/>
            <person name="Zubacova Z."/>
            <person name="Dolezal P."/>
            <person name="Malik S.B."/>
            <person name="Logsdon J.M. Jr."/>
            <person name="Henze K."/>
            <person name="Gupta A."/>
            <person name="Wang C.C."/>
            <person name="Dunne R.L."/>
            <person name="Upcroft J.A."/>
            <person name="Upcroft P."/>
            <person name="White O."/>
            <person name="Salzberg S.L."/>
            <person name="Tang P."/>
            <person name="Chiu C.-H."/>
            <person name="Lee Y.-S."/>
            <person name="Embley T.M."/>
            <person name="Coombs G.H."/>
            <person name="Mottram J.C."/>
            <person name="Tachezy J."/>
            <person name="Fraser-Liggett C.M."/>
            <person name="Johnson P.J."/>
        </authorList>
    </citation>
    <scope>NUCLEOTIDE SEQUENCE [LARGE SCALE GENOMIC DNA]</scope>
    <source>
        <strain evidence="2">G3</strain>
    </source>
</reference>
<dbReference type="KEGG" id="tva:4766404"/>
<dbReference type="InterPro" id="IPR004884">
    <property type="entry name" value="DUF261"/>
</dbReference>
<dbReference type="InterPro" id="IPR052354">
    <property type="entry name" value="Cell_Wall_Dynamics_Protein"/>
</dbReference>
<organism evidence="2 3">
    <name type="scientific">Trichomonas vaginalis (strain ATCC PRA-98 / G3)</name>
    <dbReference type="NCBI Taxonomy" id="412133"/>
    <lineage>
        <taxon>Eukaryota</taxon>
        <taxon>Metamonada</taxon>
        <taxon>Parabasalia</taxon>
        <taxon>Trichomonadida</taxon>
        <taxon>Trichomonadidae</taxon>
        <taxon>Trichomonas</taxon>
    </lineage>
</organism>
<dbReference type="eggNOG" id="ENOG502T0VX">
    <property type="taxonomic scope" value="Eukaryota"/>
</dbReference>
<dbReference type="InterPro" id="IPR003646">
    <property type="entry name" value="SH3-like_bac-type"/>
</dbReference>
<evidence type="ECO:0000259" key="1">
    <source>
        <dbReference type="PROSITE" id="PS51781"/>
    </source>
</evidence>
<keyword evidence="3" id="KW-1185">Reference proteome</keyword>
<dbReference type="PANTHER" id="PTHR34408">
    <property type="entry name" value="FAMILY PROTEIN, PUTATIVE-RELATED"/>
    <property type="match status" value="1"/>
</dbReference>
<dbReference type="SMR" id="A2EFV4"/>
<dbReference type="VEuPathDB" id="TrichDB:TVAGG3_0444690"/>
<dbReference type="PROSITE" id="PS51781">
    <property type="entry name" value="SH3B"/>
    <property type="match status" value="1"/>
</dbReference>
<dbReference type="Proteomes" id="UP000001542">
    <property type="component" value="Unassembled WGS sequence"/>
</dbReference>
<proteinExistence type="predicted"/>
<dbReference type="EMBL" id="DS113377">
    <property type="protein sequence ID" value="EAY08505.1"/>
    <property type="molecule type" value="Genomic_DNA"/>
</dbReference>
<sequence>MLGILFAVASAKRAHRHRRMMVPQTNGAGTGVVFAGGLGANIRSAPSTSASILGVAGDGTQLTVTGHQNDWWQIDRNGQTGFVHADLLHVRGKVDADIGLNIRAGPGTNYGRVGGLGKGAIITIYDVSSNWYKVDQGWVCADFVSLVPGGSGPTPSGPVIKQYDARFNQNIRNWGCAFMSLCWLGGVNYIDGCNANYNLAVSRGWMSAGCYINSWYAIIPLTGAKSCRIGGRYAPVNGNEKEILQCRNPRVESHFVVGNKNGGIEYDPGYEGYVSYNDHVQKIIYAY</sequence>
<dbReference type="RefSeq" id="XP_001320728.1">
    <property type="nucleotide sequence ID" value="XM_001320693.1"/>
</dbReference>
<dbReference type="Pfam" id="PF08239">
    <property type="entry name" value="SH3_3"/>
    <property type="match status" value="2"/>
</dbReference>
<dbReference type="InParanoid" id="A2EFV4"/>